<name>A0A0A9DBU7_ARUDO</name>
<reference evidence="1" key="2">
    <citation type="journal article" date="2015" name="Data Brief">
        <title>Shoot transcriptome of the giant reed, Arundo donax.</title>
        <authorList>
            <person name="Barrero R.A."/>
            <person name="Guerrero F.D."/>
            <person name="Moolhuijzen P."/>
            <person name="Goolsby J.A."/>
            <person name="Tidwell J."/>
            <person name="Bellgard S.E."/>
            <person name="Bellgard M.I."/>
        </authorList>
    </citation>
    <scope>NUCLEOTIDE SEQUENCE</scope>
    <source>
        <tissue evidence="1">Shoot tissue taken approximately 20 cm above the soil surface</tissue>
    </source>
</reference>
<protein>
    <submittedName>
        <fullName evidence="1">Uncharacterized protein</fullName>
    </submittedName>
</protein>
<organism evidence="1">
    <name type="scientific">Arundo donax</name>
    <name type="common">Giant reed</name>
    <name type="synonym">Donax arundinaceus</name>
    <dbReference type="NCBI Taxonomy" id="35708"/>
    <lineage>
        <taxon>Eukaryota</taxon>
        <taxon>Viridiplantae</taxon>
        <taxon>Streptophyta</taxon>
        <taxon>Embryophyta</taxon>
        <taxon>Tracheophyta</taxon>
        <taxon>Spermatophyta</taxon>
        <taxon>Magnoliopsida</taxon>
        <taxon>Liliopsida</taxon>
        <taxon>Poales</taxon>
        <taxon>Poaceae</taxon>
        <taxon>PACMAD clade</taxon>
        <taxon>Arundinoideae</taxon>
        <taxon>Arundineae</taxon>
        <taxon>Arundo</taxon>
    </lineage>
</organism>
<sequence length="140" mass="16506">MNVTLVYCMIMTKNCGPICTGAERKKILKMMAHHLQKNGRDRGKIPLILQSQVQRTMILRMMALTPHLKNKRQTMQILQYQEMLKMGEIMQLRTHLLVDSQVSLKVILLLFHHREMMKKQAELFTLMQYQMLVAPELELQ</sequence>
<proteinExistence type="predicted"/>
<dbReference type="AlphaFoldDB" id="A0A0A9DBU7"/>
<accession>A0A0A9DBU7</accession>
<dbReference type="EMBL" id="GBRH01213752">
    <property type="protein sequence ID" value="JAD84143.1"/>
    <property type="molecule type" value="Transcribed_RNA"/>
</dbReference>
<evidence type="ECO:0000313" key="1">
    <source>
        <dbReference type="EMBL" id="JAD84143.1"/>
    </source>
</evidence>
<reference evidence="1" key="1">
    <citation type="submission" date="2014-09" db="EMBL/GenBank/DDBJ databases">
        <authorList>
            <person name="Magalhaes I.L.F."/>
            <person name="Oliveira U."/>
            <person name="Santos F.R."/>
            <person name="Vidigal T.H.D.A."/>
            <person name="Brescovit A.D."/>
            <person name="Santos A.J."/>
        </authorList>
    </citation>
    <scope>NUCLEOTIDE SEQUENCE</scope>
    <source>
        <tissue evidence="1">Shoot tissue taken approximately 20 cm above the soil surface</tissue>
    </source>
</reference>